<evidence type="ECO:0000259" key="3">
    <source>
        <dbReference type="PROSITE" id="PS50943"/>
    </source>
</evidence>
<gene>
    <name evidence="4" type="ORF">LKD22_03510</name>
</gene>
<dbReference type="GO" id="GO:0005829">
    <property type="term" value="C:cytosol"/>
    <property type="evidence" value="ECO:0007669"/>
    <property type="project" value="TreeGrafter"/>
</dbReference>
<dbReference type="InterPro" id="IPR050807">
    <property type="entry name" value="TransReg_Diox_bact_type"/>
</dbReference>
<feature type="domain" description="HTH cro/C1-type" evidence="3">
    <location>
        <begin position="217"/>
        <end position="272"/>
    </location>
</feature>
<dbReference type="Pfam" id="PF01381">
    <property type="entry name" value="HTH_3"/>
    <property type="match status" value="1"/>
</dbReference>
<dbReference type="CDD" id="cd00093">
    <property type="entry name" value="HTH_XRE"/>
    <property type="match status" value="2"/>
</dbReference>
<evidence type="ECO:0000313" key="4">
    <source>
        <dbReference type="EMBL" id="MCC2176203.1"/>
    </source>
</evidence>
<feature type="transmembrane region" description="Helical" evidence="2">
    <location>
        <begin position="50"/>
        <end position="70"/>
    </location>
</feature>
<evidence type="ECO:0000256" key="1">
    <source>
        <dbReference type="ARBA" id="ARBA00023125"/>
    </source>
</evidence>
<dbReference type="InterPro" id="IPR010982">
    <property type="entry name" value="Lambda_DNA-bd_dom_sf"/>
</dbReference>
<dbReference type="Proteomes" id="UP001298753">
    <property type="component" value="Unassembled WGS sequence"/>
</dbReference>
<organism evidence="4 5">
    <name type="scientific">Agathobaculum butyriciproducens</name>
    <dbReference type="NCBI Taxonomy" id="1628085"/>
    <lineage>
        <taxon>Bacteria</taxon>
        <taxon>Bacillati</taxon>
        <taxon>Bacillota</taxon>
        <taxon>Clostridia</taxon>
        <taxon>Eubacteriales</taxon>
        <taxon>Butyricicoccaceae</taxon>
        <taxon>Agathobaculum</taxon>
    </lineage>
</organism>
<keyword evidence="5" id="KW-1185">Reference proteome</keyword>
<dbReference type="GeneID" id="98661382"/>
<dbReference type="AlphaFoldDB" id="A0AAW4VYK4"/>
<comment type="caution">
    <text evidence="4">The sequence shown here is derived from an EMBL/GenBank/DDBJ whole genome shotgun (WGS) entry which is preliminary data.</text>
</comment>
<feature type="transmembrane region" description="Helical" evidence="2">
    <location>
        <begin position="7"/>
        <end position="30"/>
    </location>
</feature>
<keyword evidence="2" id="KW-1133">Transmembrane helix</keyword>
<dbReference type="EMBL" id="JAJEPX010000006">
    <property type="protein sequence ID" value="MCC2176203.1"/>
    <property type="molecule type" value="Genomic_DNA"/>
</dbReference>
<proteinExistence type="predicted"/>
<keyword evidence="2" id="KW-0812">Transmembrane</keyword>
<dbReference type="SMART" id="SM00530">
    <property type="entry name" value="HTH_XRE"/>
    <property type="match status" value="2"/>
</dbReference>
<evidence type="ECO:0000313" key="5">
    <source>
        <dbReference type="Proteomes" id="UP001298753"/>
    </source>
</evidence>
<dbReference type="GO" id="GO:0003700">
    <property type="term" value="F:DNA-binding transcription factor activity"/>
    <property type="evidence" value="ECO:0007669"/>
    <property type="project" value="TreeGrafter"/>
</dbReference>
<feature type="transmembrane region" description="Helical" evidence="2">
    <location>
        <begin position="82"/>
        <end position="104"/>
    </location>
</feature>
<dbReference type="PROSITE" id="PS50943">
    <property type="entry name" value="HTH_CROC1"/>
    <property type="match status" value="2"/>
</dbReference>
<dbReference type="SUPFAM" id="SSF47413">
    <property type="entry name" value="lambda repressor-like DNA-binding domains"/>
    <property type="match status" value="2"/>
</dbReference>
<dbReference type="RefSeq" id="WP_227600248.1">
    <property type="nucleotide sequence ID" value="NZ_JAJEPX010000006.1"/>
</dbReference>
<sequence>MSKRQEFCLALHPLALTFFVICALPLWYLTGILSDVPPDVSADALHAGRRQLVILFAVFTVIFLIGMIVFRSGRLPRSKFQIAALIVLLILVSFPFLLYCSIAAELRLCNDIFNHTSLYQYRHGKLLLHLTLPFEKRPKGNQPGEYLRYYRRRNNLTTRQLAEQVGIVPATLLKYEQGLAPIPYDTAVRLSERLKIDASLLCDSFAAFIASPYTEALKAIREELKLNQREFAELVGLKASYYYQMEKGNRRPSRKVYQQIMDALNAKQSTNFT</sequence>
<name>A0AAW4VYK4_9FIRM</name>
<protein>
    <submittedName>
        <fullName evidence="4">Helix-turn-helix domain-containing protein</fullName>
    </submittedName>
</protein>
<dbReference type="InterPro" id="IPR001387">
    <property type="entry name" value="Cro/C1-type_HTH"/>
</dbReference>
<evidence type="ECO:0000256" key="2">
    <source>
        <dbReference type="SAM" id="Phobius"/>
    </source>
</evidence>
<accession>A0AAW4VYK4</accession>
<dbReference type="Gene3D" id="1.10.260.40">
    <property type="entry name" value="lambda repressor-like DNA-binding domains"/>
    <property type="match status" value="2"/>
</dbReference>
<dbReference type="PANTHER" id="PTHR46797">
    <property type="entry name" value="HTH-TYPE TRANSCRIPTIONAL REGULATOR"/>
    <property type="match status" value="1"/>
</dbReference>
<feature type="domain" description="HTH cro/C1-type" evidence="3">
    <location>
        <begin position="147"/>
        <end position="201"/>
    </location>
</feature>
<keyword evidence="2" id="KW-0472">Membrane</keyword>
<keyword evidence="1" id="KW-0238">DNA-binding</keyword>
<dbReference type="GO" id="GO:0003677">
    <property type="term" value="F:DNA binding"/>
    <property type="evidence" value="ECO:0007669"/>
    <property type="project" value="UniProtKB-KW"/>
</dbReference>
<dbReference type="PANTHER" id="PTHR46797:SF1">
    <property type="entry name" value="METHYLPHOSPHONATE SYNTHASE"/>
    <property type="match status" value="1"/>
</dbReference>
<reference evidence="4 5" key="1">
    <citation type="submission" date="2021-10" db="EMBL/GenBank/DDBJ databases">
        <title>Anaerobic single-cell dispensing facilitates the cultivation of human gut bacteria.</title>
        <authorList>
            <person name="Afrizal A."/>
        </authorList>
    </citation>
    <scope>NUCLEOTIDE SEQUENCE [LARGE SCALE GENOMIC DNA]</scope>
    <source>
        <strain evidence="4 5">CLA-AA-H270</strain>
    </source>
</reference>
<dbReference type="Pfam" id="PF13560">
    <property type="entry name" value="HTH_31"/>
    <property type="match status" value="1"/>
</dbReference>